<feature type="signal peptide" evidence="5">
    <location>
        <begin position="1"/>
        <end position="15"/>
    </location>
</feature>
<accession>A0A2T2P1H1</accession>
<keyword evidence="2" id="KW-0378">Hydrolase</keyword>
<dbReference type="Gene3D" id="3.40.50.1820">
    <property type="entry name" value="alpha/beta hydrolase"/>
    <property type="match status" value="1"/>
</dbReference>
<evidence type="ECO:0000256" key="4">
    <source>
        <dbReference type="ARBA" id="ARBA00023098"/>
    </source>
</evidence>
<dbReference type="PANTHER" id="PTHR10272:SF14">
    <property type="entry name" value="PAF ACETYLHYDROLASE FAMILY PROTEIN"/>
    <property type="match status" value="1"/>
</dbReference>
<evidence type="ECO:0000256" key="5">
    <source>
        <dbReference type="SAM" id="SignalP"/>
    </source>
</evidence>
<dbReference type="STRING" id="1448308.A0A2T2P1H1"/>
<dbReference type="EMBL" id="KZ678131">
    <property type="protein sequence ID" value="PSN71530.1"/>
    <property type="molecule type" value="Genomic_DNA"/>
</dbReference>
<gene>
    <name evidence="6" type="ORF">BS50DRAFT_660723</name>
</gene>
<dbReference type="Proteomes" id="UP000240883">
    <property type="component" value="Unassembled WGS sequence"/>
</dbReference>
<dbReference type="EC" id="3.1.1.47" evidence="1"/>
<sequence>MQLLALLATIASTTAARNTKIFLPKPVGNYHVAKTQHVLNHTTYDDPVAPPNSNSTGSFIVATILYPTELAPTENTSTKYMDDILAAEIEKGLGFPTGELQKLWTHIQWQAPIIPQPNGLPTLLFSPGAGLPCASSIVAMSDMTSQGYTVLCIDHPGEPPYLEIPYGGGGVYGVPVEYGWDDIDFVYKVNRYRKSDYAALLELFPGLVEQFGAPFNTSAYLHFGFSMGGSIGTDLVARHDSVLAGLNYDGAFVDSLFNETVDVKKPFLMLRDNQNRTGDVSWPDFIAEQTGWWEHLLIKGTKHLDFCDMSLWFELLELENENLNVNMPGLIKGSRMRNVLTAITTSFFDMVLGKSQDLIGEGRKVNLPNEEWPDVVFVNNAMTWNGTYWTGD</sequence>
<evidence type="ECO:0000256" key="2">
    <source>
        <dbReference type="ARBA" id="ARBA00022801"/>
    </source>
</evidence>
<reference evidence="6 7" key="1">
    <citation type="journal article" date="2018" name="Front. Microbiol.">
        <title>Genome-Wide Analysis of Corynespora cassiicola Leaf Fall Disease Putative Effectors.</title>
        <authorList>
            <person name="Lopez D."/>
            <person name="Ribeiro S."/>
            <person name="Label P."/>
            <person name="Fumanal B."/>
            <person name="Venisse J.S."/>
            <person name="Kohler A."/>
            <person name="de Oliveira R.R."/>
            <person name="Labutti K."/>
            <person name="Lipzen A."/>
            <person name="Lail K."/>
            <person name="Bauer D."/>
            <person name="Ohm R.A."/>
            <person name="Barry K.W."/>
            <person name="Spatafora J."/>
            <person name="Grigoriev I.V."/>
            <person name="Martin F.M."/>
            <person name="Pujade-Renaud V."/>
        </authorList>
    </citation>
    <scope>NUCLEOTIDE SEQUENCE [LARGE SCALE GENOMIC DNA]</scope>
    <source>
        <strain evidence="6 7">Philippines</strain>
    </source>
</reference>
<protein>
    <recommendedName>
        <fullName evidence="1">1-alkyl-2-acetylglycerophosphocholine esterase</fullName>
        <ecNumber evidence="1">3.1.1.47</ecNumber>
    </recommendedName>
</protein>
<dbReference type="GO" id="GO:0016042">
    <property type="term" value="P:lipid catabolic process"/>
    <property type="evidence" value="ECO:0007669"/>
    <property type="project" value="UniProtKB-KW"/>
</dbReference>
<keyword evidence="4" id="KW-0443">Lipid metabolism</keyword>
<dbReference type="GO" id="GO:0003847">
    <property type="term" value="F:1-alkyl-2-acetylglycerophosphocholine esterase activity"/>
    <property type="evidence" value="ECO:0007669"/>
    <property type="project" value="UniProtKB-EC"/>
</dbReference>
<evidence type="ECO:0000256" key="3">
    <source>
        <dbReference type="ARBA" id="ARBA00022963"/>
    </source>
</evidence>
<evidence type="ECO:0000256" key="1">
    <source>
        <dbReference type="ARBA" id="ARBA00013201"/>
    </source>
</evidence>
<dbReference type="PANTHER" id="PTHR10272">
    <property type="entry name" value="PLATELET-ACTIVATING FACTOR ACETYLHYDROLASE"/>
    <property type="match status" value="1"/>
</dbReference>
<proteinExistence type="predicted"/>
<dbReference type="OrthoDB" id="2363873at2759"/>
<dbReference type="AlphaFoldDB" id="A0A2T2P1H1"/>
<keyword evidence="3" id="KW-0442">Lipid degradation</keyword>
<dbReference type="SUPFAM" id="SSF53474">
    <property type="entry name" value="alpha/beta-Hydrolases"/>
    <property type="match status" value="1"/>
</dbReference>
<feature type="chain" id="PRO_5015481350" description="1-alkyl-2-acetylglycerophosphocholine esterase" evidence="5">
    <location>
        <begin position="16"/>
        <end position="392"/>
    </location>
</feature>
<organism evidence="6 7">
    <name type="scientific">Corynespora cassiicola Philippines</name>
    <dbReference type="NCBI Taxonomy" id="1448308"/>
    <lineage>
        <taxon>Eukaryota</taxon>
        <taxon>Fungi</taxon>
        <taxon>Dikarya</taxon>
        <taxon>Ascomycota</taxon>
        <taxon>Pezizomycotina</taxon>
        <taxon>Dothideomycetes</taxon>
        <taxon>Pleosporomycetidae</taxon>
        <taxon>Pleosporales</taxon>
        <taxon>Corynesporascaceae</taxon>
        <taxon>Corynespora</taxon>
    </lineage>
</organism>
<dbReference type="InterPro" id="IPR029058">
    <property type="entry name" value="AB_hydrolase_fold"/>
</dbReference>
<evidence type="ECO:0000313" key="7">
    <source>
        <dbReference type="Proteomes" id="UP000240883"/>
    </source>
</evidence>
<name>A0A2T2P1H1_CORCC</name>
<evidence type="ECO:0000313" key="6">
    <source>
        <dbReference type="EMBL" id="PSN71530.1"/>
    </source>
</evidence>
<keyword evidence="7" id="KW-1185">Reference proteome</keyword>
<keyword evidence="5" id="KW-0732">Signal</keyword>